<keyword evidence="2 7" id="KW-0479">Metal-binding</keyword>
<feature type="binding site" evidence="7">
    <location>
        <position position="13"/>
    </location>
    <ligand>
        <name>Mg(2+)</name>
        <dbReference type="ChEBI" id="CHEBI:18420"/>
    </ligand>
</feature>
<evidence type="ECO:0000313" key="9">
    <source>
        <dbReference type="Proteomes" id="UP000247409"/>
    </source>
</evidence>
<dbReference type="Proteomes" id="UP000247409">
    <property type="component" value="Unassembled WGS sequence"/>
</dbReference>
<dbReference type="GO" id="GO:0016791">
    <property type="term" value="F:phosphatase activity"/>
    <property type="evidence" value="ECO:0007669"/>
    <property type="project" value="InterPro"/>
</dbReference>
<evidence type="ECO:0000256" key="7">
    <source>
        <dbReference type="PIRSR" id="PIRSR031051-3"/>
    </source>
</evidence>
<protein>
    <submittedName>
        <fullName evidence="8">Pyridoxal phosphate phosphatase</fullName>
    </submittedName>
</protein>
<feature type="binding site" evidence="6">
    <location>
        <position position="22"/>
    </location>
    <ligand>
        <name>substrate</name>
    </ligand>
</feature>
<evidence type="ECO:0000256" key="3">
    <source>
        <dbReference type="ARBA" id="ARBA00022801"/>
    </source>
</evidence>
<dbReference type="AlphaFoldDB" id="A0A2V3J1V5"/>
<dbReference type="InterPro" id="IPR006384">
    <property type="entry name" value="HAD_hydro_PyrdxlP_Pase-like"/>
</dbReference>
<gene>
    <name evidence="8" type="ORF">BWQ96_01785</name>
</gene>
<feature type="active site" description="Nucleophile" evidence="5">
    <location>
        <position position="11"/>
    </location>
</feature>
<proteinExistence type="predicted"/>
<dbReference type="STRING" id="448386.A0A2V3J1V5"/>
<dbReference type="GO" id="GO:0046872">
    <property type="term" value="F:metal ion binding"/>
    <property type="evidence" value="ECO:0007669"/>
    <property type="project" value="UniProtKB-KW"/>
</dbReference>
<dbReference type="InterPro" id="IPR023214">
    <property type="entry name" value="HAD_sf"/>
</dbReference>
<dbReference type="PANTHER" id="PTHR20889">
    <property type="entry name" value="PHOSPHATASE, ORPHAN 1, 2"/>
    <property type="match status" value="1"/>
</dbReference>
<evidence type="ECO:0000256" key="5">
    <source>
        <dbReference type="PIRSR" id="PIRSR031051-1"/>
    </source>
</evidence>
<comment type="cofactor">
    <cofactor evidence="1 7">
        <name>Mg(2+)</name>
        <dbReference type="ChEBI" id="CHEBI:18420"/>
    </cofactor>
</comment>
<evidence type="ECO:0000256" key="6">
    <source>
        <dbReference type="PIRSR" id="PIRSR031051-2"/>
    </source>
</evidence>
<dbReference type="OrthoDB" id="10267182at2759"/>
<reference evidence="8 9" key="1">
    <citation type="journal article" date="2018" name="Mol. Biol. Evol.">
        <title>Analysis of the draft genome of the red seaweed Gracilariopsis chorda provides insights into genome size evolution in Rhodophyta.</title>
        <authorList>
            <person name="Lee J."/>
            <person name="Yang E.C."/>
            <person name="Graf L."/>
            <person name="Yang J.H."/>
            <person name="Qiu H."/>
            <person name="Zel Zion U."/>
            <person name="Chan C.X."/>
            <person name="Stephens T.G."/>
            <person name="Weber A.P.M."/>
            <person name="Boo G.H."/>
            <person name="Boo S.M."/>
            <person name="Kim K.M."/>
            <person name="Shin Y."/>
            <person name="Jung M."/>
            <person name="Lee S.J."/>
            <person name="Yim H.S."/>
            <person name="Lee J.H."/>
            <person name="Bhattacharya D."/>
            <person name="Yoon H.S."/>
        </authorList>
    </citation>
    <scope>NUCLEOTIDE SEQUENCE [LARGE SCALE GENOMIC DNA]</scope>
    <source>
        <strain evidence="8 9">SKKU-2015</strain>
        <tissue evidence="8">Whole body</tissue>
    </source>
</reference>
<feature type="binding site" evidence="6">
    <location>
        <position position="102"/>
    </location>
    <ligand>
        <name>substrate</name>
    </ligand>
</feature>
<dbReference type="SUPFAM" id="SSF56784">
    <property type="entry name" value="HAD-like"/>
    <property type="match status" value="1"/>
</dbReference>
<dbReference type="NCBIfam" id="TIGR01489">
    <property type="entry name" value="DKMTPPase-SF"/>
    <property type="match status" value="1"/>
</dbReference>
<keyword evidence="3" id="KW-0378">Hydrolase</keyword>
<dbReference type="PIRSF" id="PIRSF031051">
    <property type="entry name" value="PyrdxlP_Pase_PHOSPHO2"/>
    <property type="match status" value="1"/>
</dbReference>
<dbReference type="InterPro" id="IPR016965">
    <property type="entry name" value="Pase_PHOSPHO-typ"/>
</dbReference>
<organism evidence="8 9">
    <name type="scientific">Gracilariopsis chorda</name>
    <dbReference type="NCBI Taxonomy" id="448386"/>
    <lineage>
        <taxon>Eukaryota</taxon>
        <taxon>Rhodophyta</taxon>
        <taxon>Florideophyceae</taxon>
        <taxon>Rhodymeniophycidae</taxon>
        <taxon>Gracilariales</taxon>
        <taxon>Gracilariaceae</taxon>
        <taxon>Gracilariopsis</taxon>
    </lineage>
</organism>
<feature type="active site" description="Proton donor" evidence="5">
    <location>
        <position position="13"/>
    </location>
</feature>
<keyword evidence="4 7" id="KW-0460">Magnesium</keyword>
<feature type="binding site" evidence="7">
    <location>
        <position position="11"/>
    </location>
    <ligand>
        <name>Mg(2+)</name>
        <dbReference type="ChEBI" id="CHEBI:18420"/>
    </ligand>
</feature>
<sequence length="239" mass="26515">MPAQKHLFVFDFDDTLVQGNTDLQPVDKLAPDLHDTHLNNHTLRQRGWTFLINEVLGVLHSRNISPDQILNSAAETPMPTPIQQTLVTLSQTPQVECCIASDANSLYIDACLRANNLSARNFTAGIFTNPAHVDNDRVFVRPFESESHSCPQCPVNICKGKVLDGLMSKYLGHKVVYVGDGGNDYCPAKGVPANGYVLPRKGFRLERRINDRGQIHAAVRPWATPEELQSIVHDILSNP</sequence>
<dbReference type="InterPro" id="IPR036412">
    <property type="entry name" value="HAD-like_sf"/>
</dbReference>
<comment type="caution">
    <text evidence="8">The sequence shown here is derived from an EMBL/GenBank/DDBJ whole genome shotgun (WGS) entry which is preliminary data.</text>
</comment>
<evidence type="ECO:0000256" key="1">
    <source>
        <dbReference type="ARBA" id="ARBA00001946"/>
    </source>
</evidence>
<dbReference type="Pfam" id="PF06888">
    <property type="entry name" value="Put_Phosphatase"/>
    <property type="match status" value="1"/>
</dbReference>
<dbReference type="NCBIfam" id="TIGR01488">
    <property type="entry name" value="HAD-SF-IB"/>
    <property type="match status" value="1"/>
</dbReference>
<dbReference type="PANTHER" id="PTHR20889:SF12">
    <property type="entry name" value="LP01149P"/>
    <property type="match status" value="1"/>
</dbReference>
<feature type="binding site" evidence="7">
    <location>
        <position position="180"/>
    </location>
    <ligand>
        <name>Mg(2+)</name>
        <dbReference type="ChEBI" id="CHEBI:18420"/>
    </ligand>
</feature>
<dbReference type="Gene3D" id="3.40.50.1000">
    <property type="entry name" value="HAD superfamily/HAD-like"/>
    <property type="match status" value="1"/>
</dbReference>
<keyword evidence="9" id="KW-1185">Reference proteome</keyword>
<accession>A0A2V3J1V5</accession>
<evidence type="ECO:0000256" key="4">
    <source>
        <dbReference type="ARBA" id="ARBA00022842"/>
    </source>
</evidence>
<evidence type="ECO:0000256" key="2">
    <source>
        <dbReference type="ARBA" id="ARBA00022723"/>
    </source>
</evidence>
<dbReference type="EMBL" id="NBIV01000014">
    <property type="protein sequence ID" value="PXF48325.1"/>
    <property type="molecule type" value="Genomic_DNA"/>
</dbReference>
<name>A0A2V3J1V5_9FLOR</name>
<evidence type="ECO:0000313" key="8">
    <source>
        <dbReference type="EMBL" id="PXF48325.1"/>
    </source>
</evidence>